<evidence type="ECO:0000313" key="2">
    <source>
        <dbReference type="EMBL" id="KAF7368220.1"/>
    </source>
</evidence>
<keyword evidence="1" id="KW-0472">Membrane</keyword>
<accession>A0A8H6YW69</accession>
<proteinExistence type="predicted"/>
<dbReference type="AlphaFoldDB" id="A0A8H6YW69"/>
<dbReference type="Proteomes" id="UP000620124">
    <property type="component" value="Unassembled WGS sequence"/>
</dbReference>
<feature type="transmembrane region" description="Helical" evidence="1">
    <location>
        <begin position="21"/>
        <end position="48"/>
    </location>
</feature>
<sequence length="114" mass="12768">MFVSKVRLLHSHPFLTFLRRAIDLASSSGHGSATVLFLLGLTIPLFFLPFRPCPRTCCDLSLPLPCSFSLPLPSRPSSITFPYLGVTQSLQENTPRLGIPFYMSLMNSRFHEIV</sequence>
<gene>
    <name evidence="2" type="ORF">MVEN_00141900</name>
</gene>
<evidence type="ECO:0000313" key="3">
    <source>
        <dbReference type="Proteomes" id="UP000620124"/>
    </source>
</evidence>
<evidence type="ECO:0000256" key="1">
    <source>
        <dbReference type="SAM" id="Phobius"/>
    </source>
</evidence>
<protein>
    <submittedName>
        <fullName evidence="2">Uncharacterized protein</fullName>
    </submittedName>
</protein>
<dbReference type="EMBL" id="JACAZI010000002">
    <property type="protein sequence ID" value="KAF7368220.1"/>
    <property type="molecule type" value="Genomic_DNA"/>
</dbReference>
<keyword evidence="1" id="KW-1133">Transmembrane helix</keyword>
<comment type="caution">
    <text evidence="2">The sequence shown here is derived from an EMBL/GenBank/DDBJ whole genome shotgun (WGS) entry which is preliminary data.</text>
</comment>
<reference evidence="2" key="1">
    <citation type="submission" date="2020-05" db="EMBL/GenBank/DDBJ databases">
        <title>Mycena genomes resolve the evolution of fungal bioluminescence.</title>
        <authorList>
            <person name="Tsai I.J."/>
        </authorList>
    </citation>
    <scope>NUCLEOTIDE SEQUENCE</scope>
    <source>
        <strain evidence="2">CCC161011</strain>
    </source>
</reference>
<keyword evidence="3" id="KW-1185">Reference proteome</keyword>
<keyword evidence="1" id="KW-0812">Transmembrane</keyword>
<name>A0A8H6YW69_9AGAR</name>
<organism evidence="2 3">
    <name type="scientific">Mycena venus</name>
    <dbReference type="NCBI Taxonomy" id="2733690"/>
    <lineage>
        <taxon>Eukaryota</taxon>
        <taxon>Fungi</taxon>
        <taxon>Dikarya</taxon>
        <taxon>Basidiomycota</taxon>
        <taxon>Agaricomycotina</taxon>
        <taxon>Agaricomycetes</taxon>
        <taxon>Agaricomycetidae</taxon>
        <taxon>Agaricales</taxon>
        <taxon>Marasmiineae</taxon>
        <taxon>Mycenaceae</taxon>
        <taxon>Mycena</taxon>
    </lineage>
</organism>